<evidence type="ECO:0000256" key="5">
    <source>
        <dbReference type="ARBA" id="ARBA00022827"/>
    </source>
</evidence>
<accession>A0A368VK79</accession>
<name>A0A368VK79_9ACTN</name>
<evidence type="ECO:0000256" key="4">
    <source>
        <dbReference type="ARBA" id="ARBA00022630"/>
    </source>
</evidence>
<comment type="cofactor">
    <cofactor evidence="1 8">
        <name>FAD</name>
        <dbReference type="ChEBI" id="CHEBI:57692"/>
    </cofactor>
</comment>
<protein>
    <recommendedName>
        <fullName evidence="8">Methylenetetrahydrofolate reductase</fullName>
    </recommendedName>
</protein>
<dbReference type="InterPro" id="IPR029041">
    <property type="entry name" value="FAD-linked_oxidoreductase-like"/>
</dbReference>
<evidence type="ECO:0000256" key="7">
    <source>
        <dbReference type="ARBA" id="ARBA00048628"/>
    </source>
</evidence>
<dbReference type="Pfam" id="PF02219">
    <property type="entry name" value="MTHFR"/>
    <property type="match status" value="1"/>
</dbReference>
<evidence type="ECO:0000256" key="1">
    <source>
        <dbReference type="ARBA" id="ARBA00001974"/>
    </source>
</evidence>
<dbReference type="InterPro" id="IPR003171">
    <property type="entry name" value="Mehydrof_redctse-like"/>
</dbReference>
<evidence type="ECO:0000256" key="6">
    <source>
        <dbReference type="ARBA" id="ARBA00023002"/>
    </source>
</evidence>
<dbReference type="GO" id="GO:0106312">
    <property type="term" value="F:methylenetetrahydrofolate reductase (NADH) activity"/>
    <property type="evidence" value="ECO:0007669"/>
    <property type="project" value="UniProtKB-EC"/>
</dbReference>
<dbReference type="AlphaFoldDB" id="A0A368VK79"/>
<dbReference type="OrthoDB" id="9812555at2"/>
<dbReference type="GO" id="GO:0005829">
    <property type="term" value="C:cytosol"/>
    <property type="evidence" value="ECO:0007669"/>
    <property type="project" value="TreeGrafter"/>
</dbReference>
<dbReference type="PANTHER" id="PTHR45754">
    <property type="entry name" value="METHYLENETETRAHYDROFOLATE REDUCTASE"/>
    <property type="match status" value="1"/>
</dbReference>
<dbReference type="UniPathway" id="UPA00193"/>
<dbReference type="GO" id="GO:0071949">
    <property type="term" value="F:FAD binding"/>
    <property type="evidence" value="ECO:0007669"/>
    <property type="project" value="TreeGrafter"/>
</dbReference>
<keyword evidence="10" id="KW-1185">Reference proteome</keyword>
<comment type="catalytic activity">
    <reaction evidence="7">
        <text>(6S)-5-methyl-5,6,7,8-tetrahydrofolate + NAD(+) = (6R)-5,10-methylene-5,6,7,8-tetrahydrofolate + NADH + H(+)</text>
        <dbReference type="Rhea" id="RHEA:19821"/>
        <dbReference type="ChEBI" id="CHEBI:15378"/>
        <dbReference type="ChEBI" id="CHEBI:15636"/>
        <dbReference type="ChEBI" id="CHEBI:18608"/>
        <dbReference type="ChEBI" id="CHEBI:57540"/>
        <dbReference type="ChEBI" id="CHEBI:57945"/>
        <dbReference type="EC" id="1.5.1.54"/>
    </reaction>
    <physiologicalReaction direction="right-to-left" evidence="7">
        <dbReference type="Rhea" id="RHEA:19823"/>
    </physiologicalReaction>
</comment>
<evidence type="ECO:0000256" key="3">
    <source>
        <dbReference type="ARBA" id="ARBA00006743"/>
    </source>
</evidence>
<keyword evidence="6 8" id="KW-0560">Oxidoreductase</keyword>
<comment type="pathway">
    <text evidence="2 8">One-carbon metabolism; tetrahydrofolate interconversion.</text>
</comment>
<dbReference type="GO" id="GO:0035999">
    <property type="term" value="P:tetrahydrofolate interconversion"/>
    <property type="evidence" value="ECO:0007669"/>
    <property type="project" value="UniProtKB-UniPathway"/>
</dbReference>
<dbReference type="GO" id="GO:0009086">
    <property type="term" value="P:methionine biosynthetic process"/>
    <property type="evidence" value="ECO:0007669"/>
    <property type="project" value="TreeGrafter"/>
</dbReference>
<sequence length="294" mass="31855">MSIQREVTESRRRRSDLVDLVRNISYEVMPFKSTEQDVLAAVPTTVPLTVTVTEAKGIDTTLNLTERLLRHGYTVTPHLPARQFVDAGHVGDVVVRLREAGARSVFVIGGDAPEPAGEFPDAYSLLQAMEAAAHPFDEVGIGGYPEGHAAIPQESIDLALKQKAPMATHVTTQICFDATTTSSWAAGIANSDIDLPVSVGMPGPVSRQKLMRISAGIGLGQSARFLQKQQSLLWRFLLPGGYNPTKLAKRLGTAVAGTTGNIRGLHIFTFNEIRKTETWRQELLASVADKGDRS</sequence>
<evidence type="ECO:0000256" key="8">
    <source>
        <dbReference type="RuleBase" id="RU003862"/>
    </source>
</evidence>
<dbReference type="PANTHER" id="PTHR45754:SF3">
    <property type="entry name" value="METHYLENETETRAHYDROFOLATE REDUCTASE (NADPH)"/>
    <property type="match status" value="1"/>
</dbReference>
<reference evidence="9 10" key="1">
    <citation type="submission" date="2018-07" db="EMBL/GenBank/DDBJ databases">
        <title>Genomic Encyclopedia of Type Strains, Phase III (KMG-III): the genomes of soil and plant-associated and newly described type strains.</title>
        <authorList>
            <person name="Whitman W."/>
        </authorList>
    </citation>
    <scope>NUCLEOTIDE SEQUENCE [LARGE SCALE GENOMIC DNA]</scope>
    <source>
        <strain evidence="9 10">CECT 8575</strain>
    </source>
</reference>
<dbReference type="Gene3D" id="3.20.20.220">
    <property type="match status" value="1"/>
</dbReference>
<keyword evidence="4 8" id="KW-0285">Flavoprotein</keyword>
<dbReference type="Proteomes" id="UP000253495">
    <property type="component" value="Unassembled WGS sequence"/>
</dbReference>
<evidence type="ECO:0000313" key="9">
    <source>
        <dbReference type="EMBL" id="RCW40959.1"/>
    </source>
</evidence>
<evidence type="ECO:0000313" key="10">
    <source>
        <dbReference type="Proteomes" id="UP000253495"/>
    </source>
</evidence>
<comment type="caution">
    <text evidence="9">The sequence shown here is derived from an EMBL/GenBank/DDBJ whole genome shotgun (WGS) entry which is preliminary data.</text>
</comment>
<proteinExistence type="inferred from homology"/>
<evidence type="ECO:0000256" key="2">
    <source>
        <dbReference type="ARBA" id="ARBA00004777"/>
    </source>
</evidence>
<organism evidence="9 10">
    <name type="scientific">Halopolyspora algeriensis</name>
    <dbReference type="NCBI Taxonomy" id="1500506"/>
    <lineage>
        <taxon>Bacteria</taxon>
        <taxon>Bacillati</taxon>
        <taxon>Actinomycetota</taxon>
        <taxon>Actinomycetes</taxon>
        <taxon>Actinomycetes incertae sedis</taxon>
        <taxon>Halopolyspora</taxon>
    </lineage>
</organism>
<keyword evidence="5 8" id="KW-0274">FAD</keyword>
<gene>
    <name evidence="9" type="ORF">DFQ14_10936</name>
</gene>
<dbReference type="RefSeq" id="WP_114453779.1">
    <property type="nucleotide sequence ID" value="NZ_QPJC01000009.1"/>
</dbReference>
<comment type="similarity">
    <text evidence="3 8">Belongs to the methylenetetrahydrofolate reductase family.</text>
</comment>
<dbReference type="SUPFAM" id="SSF51730">
    <property type="entry name" value="FAD-linked oxidoreductase"/>
    <property type="match status" value="1"/>
</dbReference>
<dbReference type="EMBL" id="QPJC01000009">
    <property type="protein sequence ID" value="RCW40959.1"/>
    <property type="molecule type" value="Genomic_DNA"/>
</dbReference>